<feature type="domain" description="Chitin-binding type-2" evidence="1">
    <location>
        <begin position="836"/>
        <end position="894"/>
    </location>
</feature>
<dbReference type="SMART" id="SM01411">
    <property type="entry name" value="Ephrin_rec_like"/>
    <property type="match status" value="31"/>
</dbReference>
<dbReference type="Proteomes" id="UP000823046">
    <property type="component" value="Unassembled WGS sequence"/>
</dbReference>
<gene>
    <name evidence="2" type="ORF">IE077_003202</name>
</gene>
<name>A0ABQ7JF66_9APIC</name>
<comment type="caution">
    <text evidence="2">The sequence shown here is derived from an EMBL/GenBank/DDBJ whole genome shotgun (WGS) entry which is preliminary data.</text>
</comment>
<feature type="non-terminal residue" evidence="2">
    <location>
        <position position="1"/>
    </location>
</feature>
<dbReference type="PANTHER" id="PTHR47236:SF4">
    <property type="entry name" value="GENE 9195-RELATED"/>
    <property type="match status" value="1"/>
</dbReference>
<sequence length="2579" mass="271536">VERSECTACTDGFYCREGSTYATFCKLGHFCEYSSRAINEKYVEFPASPGFKADFLSSNLSVSVACPVGSFCPIGTDIEWLCPPGTKYSSAMSHPNKCVPCTAGASCPSFGLSNESPCEEGYFCPKNSRWSKEFPCHSGTYAISTALQSSNECMLCPAGNQCDIAAIKAGAQPFPCLRGHFCSAGTSLETAEQCPSGRYLGLATGSSISDCIACANGKYCVYSSSVAPRNCSSHAECPEETTFPLNCVAGYAFDIKPFLGSCQRCRVGTLCPGATRRKINCPSGTFSGKETSQYVNPLTHPLLPECLSCPKNTLCKETSPAPTNCSYYSSIRGISQCEDCPTGYRCRSTHFPEKAKWLLPCTVAGNCQLFSDYIHRHDRETICPYGYHCKVLESVNTLRRCTSGTHRSSKDGIFQNTCVSSPEGTYSALNGRESYTGLCAIGHYCPENSTSSMEYLCPQGTLRLREGAAAAGDCSTCPAGSYCPNAVIGTNLIITSLPCPEGFYCPNDDPTVLFRPCPLGTYRDLNGGKRVSDCFSCPAGVFCGAEGLISPSGVCSPGYVCLGGAAVSKPEDGIAGFKCTESALCPPGSKIPLNTITLACPPGHYLDSQSASNFCPVCPLGWTCDESRISLCPEGYFCAGASSITNISRSPSGSFAPAGASQAFPCPVGTYQRLAGKALCDLCPAGYICPAKGLIMPIPCPVGRFCPSEGSTRSLHCPAGSYNPFLSGLSCLRCPPGFYCETAGLHAPSGPCNAGFFCASGAYSSSPRPLSLTDTFGSCPAGHYCPEGTEWPIPCPLGTFSNTISAISASTCSLCTFGMFCNTTGLTKPSGMCSEGFFCPNGSVSPMPHGSICTAGSFCPEGSSSMTSCPKGTVSDRKGMAICKACLPGFECESNSTGTSSLPCPIGSFCLDGKSIQCPLGSFRSKIGGLNEDHCELCPRGKYCGSSEGLSSPDGFCDSGYYCFRGATVSTPNEGKEGGRKCVVVDTPTGNCSAGYVCPTGSLRADERLNRCPAGHFCPSSAIAPTHCPVGSILTGTGSTAAANCTNCPSGMYCQSIGATSPTGMCHEGYFCKEGTIVPNPAAALCPAGSSCPLGSSASIPCETGTYQPLVGMATCNQCDDGFECTALRRTVSPSGAFSLAGVVTQCGIGTYNPFAGSRNISSCLPCPPGKYCDSAGSIAPTGVCDAGYYCGEGAQLPRPVSLSETNNECPKGYFCPSGSKSPLPCHSGKICSRNRLSEPDAICPSGYFCKTAAHLKHVIVSFPVSILERLDGLCPKGFYCEEGTDDPSPCPFGTYGGNTGASSVANCTVCPSTMFCGSLGLSEPSGVCTEGYFCREGSKQSNERICPLGHFCRKGTIDPFPCREGTYAPHAGHAACQICPDGKWCEEGAIHPILCPLGFYCAQGHKFQCPNTTLGEMEGLSSAEECSYCPIGKFCERQIIDPSLSTGTLLCTSGYYCSLSSLTVTDPSAGDIVVPLASNLSYSMVTCPFGSYCPEGSSFPERCANGMAVFRQGAASSTSCVNCLRGNSCNSAISVCEEGFLCTGGAATTRPTRVGGTLCSTGKYCSKGATKMWDCPVGTVGETEGLTVCTPCYAGYHCPFIGMTSIVGFECSAGKYCPSGVGVEFYCPIGTFNPGTHRKDCIRCPTGYVCNRSGLQKLTTPCPAGYFCTTSLNGDGSYINSIDRCPAGFVCPEKTASPLPCHEGFYFDMTYRNCSACPVSRACDRIAIASRFNTTPCSAGFFCSGGSRINKPILSPGGKLCGEGKYCPLGSTTEHACPAGTYGNEQGLSVCKISPAGFYSEAASILPLPCPSPMFCPAHSATPQRCPDGTYSNATELASKMQCAFCPAGRYCINGEITGPCRAGSLCLIGSSVEEISASEKSGSLSDILDIRMIPIIRCPVGAYCPEGVETAIPCPPGTHGKIVGATVISDCFVCPIGSFCPGAAAPPIVCPIGSYCSEGTAAAIPCPPGTIGSTLNAGSIDNCKPCSIVAVNHIKWWLDPSALQCVENNATVTFSGRCPGGTYPIFEDPEILYNCISCPAGFYCQPDVLTPLPCPAGSYCPARSPKPIRCPPRTFCLNRSDPPVPCPAGSICLGGDTSLIPCPTNRICLRGIILPTGCPRGSFFLPKRCTHRNIAECCSLCPPGSYSDREGATHCQLCSAGYFCIGGSISAKPNTLAEGGGPCLPGNFCVEGSRSPSVCPVGTFSINERGTSLASCLPCPEDTFQNKEGQNSCIPCGNSASTLRHVGARTCICNSHGESYQIERRLVGFITSPWEDYPSPLSTSRRCGSQQVRNARGDCISQRNCTLACGGKSGSLLSLQGICQCDQALQIEERCDSHCRSLVRAVQLNDKQLQFYDPFERRVLTASIPQEGWFREVVPSCADTRKEMETKTTTHCSIAFQRTSRKGISALYFPPAALFSEKNSIRDDASRFLKSSFFSSDLSREADDVLYVNKNVNSSPLRHLQSFINISVSITISHSIICVPLGTTVVWEIQDGIFPIYDSVSLLNTNTEFDYSRFTDLRESILSGKVPAFFSHTFSTKGVYVFNTEISPEQESIIAVVSADIRCPFAAKYVGEG</sequence>
<dbReference type="Gene3D" id="2.10.50.10">
    <property type="entry name" value="Tumor Necrosis Factor Receptor, subunit A, domain 2"/>
    <property type="match status" value="7"/>
</dbReference>
<protein>
    <submittedName>
        <fullName evidence="2">GCC2 and GCC3 domain-containing protein</fullName>
    </submittedName>
</protein>
<dbReference type="PANTHER" id="PTHR47236">
    <property type="entry name" value="GENE, 32742-RELATED-RELATED"/>
    <property type="match status" value="1"/>
</dbReference>
<dbReference type="EMBL" id="JADAQX010000034">
    <property type="protein sequence ID" value="KAF8822661.1"/>
    <property type="molecule type" value="Genomic_DNA"/>
</dbReference>
<dbReference type="PROSITE" id="PS50940">
    <property type="entry name" value="CHIT_BIND_II"/>
    <property type="match status" value="2"/>
</dbReference>
<dbReference type="InterPro" id="IPR011641">
    <property type="entry name" value="Tyr-kin_ephrin_A/B_rcpt-like"/>
</dbReference>
<organism evidence="2 3">
    <name type="scientific">Cardiosporidium cionae</name>
    <dbReference type="NCBI Taxonomy" id="476202"/>
    <lineage>
        <taxon>Eukaryota</taxon>
        <taxon>Sar</taxon>
        <taxon>Alveolata</taxon>
        <taxon>Apicomplexa</taxon>
        <taxon>Aconoidasida</taxon>
        <taxon>Nephromycida</taxon>
        <taxon>Cardiosporidium</taxon>
    </lineage>
</organism>
<evidence type="ECO:0000313" key="3">
    <source>
        <dbReference type="Proteomes" id="UP000823046"/>
    </source>
</evidence>
<keyword evidence="3" id="KW-1185">Reference proteome</keyword>
<proteinExistence type="predicted"/>
<dbReference type="SUPFAM" id="SSF57184">
    <property type="entry name" value="Growth factor receptor domain"/>
    <property type="match status" value="6"/>
</dbReference>
<dbReference type="InterPro" id="IPR002557">
    <property type="entry name" value="Chitin-bd_dom"/>
</dbReference>
<feature type="domain" description="Chitin-binding type-2" evidence="1">
    <location>
        <begin position="1666"/>
        <end position="1726"/>
    </location>
</feature>
<dbReference type="Pfam" id="PF07699">
    <property type="entry name" value="Ephrin_rec_like"/>
    <property type="match status" value="1"/>
</dbReference>
<evidence type="ECO:0000313" key="2">
    <source>
        <dbReference type="EMBL" id="KAF8822661.1"/>
    </source>
</evidence>
<evidence type="ECO:0000259" key="1">
    <source>
        <dbReference type="PROSITE" id="PS50940"/>
    </source>
</evidence>
<reference evidence="2 3" key="1">
    <citation type="journal article" date="2020" name="bioRxiv">
        <title>Metabolic contributions of an alphaproteobacterial endosymbiont in the apicomplexan Cardiosporidium cionae.</title>
        <authorList>
            <person name="Hunter E.S."/>
            <person name="Paight C.J."/>
            <person name="Lane C.E."/>
        </authorList>
    </citation>
    <scope>NUCLEOTIDE SEQUENCE [LARGE SCALE GENOMIC DNA]</scope>
    <source>
        <strain evidence="2">ESH_2018</strain>
    </source>
</reference>
<accession>A0ABQ7JF66</accession>
<dbReference type="InterPro" id="IPR009030">
    <property type="entry name" value="Growth_fac_rcpt_cys_sf"/>
</dbReference>